<accession>A0A9D7XJV4</accession>
<feature type="region of interest" description="Disordered" evidence="1">
    <location>
        <begin position="152"/>
        <end position="175"/>
    </location>
</feature>
<dbReference type="Proteomes" id="UP000886657">
    <property type="component" value="Unassembled WGS sequence"/>
</dbReference>
<organism evidence="2 3">
    <name type="scientific">Candidatus Geothrix skivensis</name>
    <dbReference type="NCBI Taxonomy" id="2954439"/>
    <lineage>
        <taxon>Bacteria</taxon>
        <taxon>Pseudomonadati</taxon>
        <taxon>Acidobacteriota</taxon>
        <taxon>Holophagae</taxon>
        <taxon>Holophagales</taxon>
        <taxon>Holophagaceae</taxon>
        <taxon>Geothrix</taxon>
    </lineage>
</organism>
<name>A0A9D7XJV4_9BACT</name>
<dbReference type="Pfam" id="PF00300">
    <property type="entry name" value="His_Phos_1"/>
    <property type="match status" value="1"/>
</dbReference>
<dbReference type="SMART" id="SM00855">
    <property type="entry name" value="PGAM"/>
    <property type="match status" value="1"/>
</dbReference>
<reference evidence="2" key="1">
    <citation type="submission" date="2020-10" db="EMBL/GenBank/DDBJ databases">
        <title>Connecting structure to function with the recovery of over 1000 high-quality activated sludge metagenome-assembled genomes encoding full-length rRNA genes using long-read sequencing.</title>
        <authorList>
            <person name="Singleton C.M."/>
            <person name="Petriglieri F."/>
            <person name="Kristensen J.M."/>
            <person name="Kirkegaard R.H."/>
            <person name="Michaelsen T.Y."/>
            <person name="Andersen M.H."/>
            <person name="Karst S.M."/>
            <person name="Dueholm M.S."/>
            <person name="Nielsen P.H."/>
            <person name="Albertsen M."/>
        </authorList>
    </citation>
    <scope>NUCLEOTIDE SEQUENCE</scope>
    <source>
        <strain evidence="2">Skiv_18-Q3-R9-52_MAXAC.067</strain>
    </source>
</reference>
<dbReference type="Gene3D" id="3.40.50.1240">
    <property type="entry name" value="Phosphoglycerate mutase-like"/>
    <property type="match status" value="1"/>
</dbReference>
<evidence type="ECO:0000313" key="3">
    <source>
        <dbReference type="Proteomes" id="UP000886657"/>
    </source>
</evidence>
<dbReference type="InterPro" id="IPR029033">
    <property type="entry name" value="His_PPase_superfam"/>
</dbReference>
<gene>
    <name evidence="2" type="ORF">IPP58_00645</name>
</gene>
<proteinExistence type="predicted"/>
<dbReference type="InterPro" id="IPR013078">
    <property type="entry name" value="His_Pase_superF_clade-1"/>
</dbReference>
<dbReference type="CDD" id="cd07067">
    <property type="entry name" value="HP_PGM_like"/>
    <property type="match status" value="1"/>
</dbReference>
<dbReference type="EMBL" id="JADKIO010000002">
    <property type="protein sequence ID" value="MBK9795004.1"/>
    <property type="molecule type" value="Genomic_DNA"/>
</dbReference>
<comment type="caution">
    <text evidence="2">The sequence shown here is derived from an EMBL/GenBank/DDBJ whole genome shotgun (WGS) entry which is preliminary data.</text>
</comment>
<sequence length="175" mass="19618">MFHRLLLAWMLCLGLAAQDAVIVFLRHAEKASRRTNAELSASGKQRALRLVEELSPFQPVALYASNLRRTQQTLEPLSRQLHLPLQIYERGQEWALGRSLLARHPGQTVVVCGHSDTLMDLVKALGLTTPFPEISGFDRFWMLRHHATSGTVTLEEHRQRPAPSEAKGTPAAVRP</sequence>
<protein>
    <submittedName>
        <fullName evidence="2">Histidine phosphatase family protein</fullName>
    </submittedName>
</protein>
<dbReference type="AlphaFoldDB" id="A0A9D7XJV4"/>
<evidence type="ECO:0000313" key="2">
    <source>
        <dbReference type="EMBL" id="MBK9795004.1"/>
    </source>
</evidence>
<evidence type="ECO:0000256" key="1">
    <source>
        <dbReference type="SAM" id="MobiDB-lite"/>
    </source>
</evidence>
<dbReference type="SUPFAM" id="SSF53254">
    <property type="entry name" value="Phosphoglycerate mutase-like"/>
    <property type="match status" value="1"/>
</dbReference>